<dbReference type="AlphaFoldDB" id="A0ABC8S0C0"/>
<dbReference type="PROSITE" id="PS00108">
    <property type="entry name" value="PROTEIN_KINASE_ST"/>
    <property type="match status" value="1"/>
</dbReference>
<keyword evidence="6" id="KW-0808">Transferase</keyword>
<evidence type="ECO:0000256" key="15">
    <source>
        <dbReference type="ARBA" id="ARBA00023180"/>
    </source>
</evidence>
<keyword evidence="4" id="KW-0723">Serine/threonine-protein kinase</keyword>
<feature type="compositionally biased region" description="Polar residues" evidence="19">
    <location>
        <begin position="313"/>
        <end position="334"/>
    </location>
</feature>
<evidence type="ECO:0000256" key="7">
    <source>
        <dbReference type="ARBA" id="ARBA00022692"/>
    </source>
</evidence>
<dbReference type="Pfam" id="PF00069">
    <property type="entry name" value="Pkinase"/>
    <property type="match status" value="1"/>
</dbReference>
<evidence type="ECO:0000256" key="8">
    <source>
        <dbReference type="ARBA" id="ARBA00022729"/>
    </source>
</evidence>
<keyword evidence="13 20" id="KW-0472">Membrane</keyword>
<dbReference type="EC" id="2.7.11.1" evidence="2"/>
<feature type="binding site" evidence="18">
    <location>
        <position position="402"/>
    </location>
    <ligand>
        <name>ATP</name>
        <dbReference type="ChEBI" id="CHEBI:30616"/>
    </ligand>
</feature>
<comment type="subcellular location">
    <subcellularLocation>
        <location evidence="1">Cell membrane</location>
        <topology evidence="1">Single-pass type I membrane protein</topology>
    </subcellularLocation>
</comment>
<keyword evidence="15" id="KW-0325">Glycoprotein</keyword>
<evidence type="ECO:0000256" key="19">
    <source>
        <dbReference type="SAM" id="MobiDB-lite"/>
    </source>
</evidence>
<evidence type="ECO:0000256" key="20">
    <source>
        <dbReference type="SAM" id="Phobius"/>
    </source>
</evidence>
<feature type="domain" description="Protein kinase" evidence="22">
    <location>
        <begin position="374"/>
        <end position="654"/>
    </location>
</feature>
<accession>A0ABC8S0C0</accession>
<sequence>MPLPHSSPSLLFSPVVVAVFLIFSGHLTPSSSSDVTYPNCNRTFSCGSIRNISYPFSGGDRPDHCGLPEFRLSCRNNKTVFTTNSVTYRVLQINQIHKTLILARLDLYNTTCPRQFVNSTLNSTIYNSGLENEVLTMIYGCNSSLLIIKPQNRFSCNVSGVNFTDAYYLVGPVPSDPILNVISCSVSITVPILWSVGDRLTSNRTTLGDALTEGFSVVYSDPYDRQCSQCTEFGGQCGFDTNLGEPICICDDKLCPLAPAAPPPEGNKNSPNQTPLGVGLGLVGAAAAGIGVGWLIFFCRQRRKRLAAAAAESAQTESKGLPTPSSKGLTTTPSTAFTESIPSYPSISDFGKGSTYFGVQVFSYTELEEATDNFNPSRELGDGGFGTVYYGKLQDGRIVAVKRLYENNFKRVEQFMNEVEILTRLQHENLVKLYGCTSKRSRELLLVYEYIPNGTVADHLHGKRANSGLLSWPVRLNIAIETAHALAYLHASDIIHRDVKTNNVLLDNDFHVKVADFGLSRLFPNDVTHVSTAPQGTPGYVDPEYYQCYQLTEKSDVYSFGVVLIELISSLQAVDTNRHRHDINLANMAINKINNQTLQELVDPTLEFETNNSVRRMTTTVAELAFRCLQHESATRPSMDEVLQTLKGIQNEGLNSQKAEVVDILADDMALLNHPPLSPDSAVTEKWVTNSTPNSSG</sequence>
<evidence type="ECO:0000256" key="16">
    <source>
        <dbReference type="ARBA" id="ARBA00047899"/>
    </source>
</evidence>
<dbReference type="InterPro" id="IPR017441">
    <property type="entry name" value="Protein_kinase_ATP_BS"/>
</dbReference>
<dbReference type="CDD" id="cd14066">
    <property type="entry name" value="STKc_IRAK"/>
    <property type="match status" value="1"/>
</dbReference>
<proteinExistence type="predicted"/>
<reference evidence="23 24" key="1">
    <citation type="submission" date="2024-02" db="EMBL/GenBank/DDBJ databases">
        <authorList>
            <person name="Vignale AGUSTIN F."/>
            <person name="Sosa J E."/>
            <person name="Modenutti C."/>
        </authorList>
    </citation>
    <scope>NUCLEOTIDE SEQUENCE [LARGE SCALE GENOMIC DNA]</scope>
</reference>
<organism evidence="23 24">
    <name type="scientific">Ilex paraguariensis</name>
    <name type="common">yerba mate</name>
    <dbReference type="NCBI Taxonomy" id="185542"/>
    <lineage>
        <taxon>Eukaryota</taxon>
        <taxon>Viridiplantae</taxon>
        <taxon>Streptophyta</taxon>
        <taxon>Embryophyta</taxon>
        <taxon>Tracheophyta</taxon>
        <taxon>Spermatophyta</taxon>
        <taxon>Magnoliopsida</taxon>
        <taxon>eudicotyledons</taxon>
        <taxon>Gunneridae</taxon>
        <taxon>Pentapetalae</taxon>
        <taxon>asterids</taxon>
        <taxon>campanulids</taxon>
        <taxon>Aquifoliales</taxon>
        <taxon>Aquifoliaceae</taxon>
        <taxon>Ilex</taxon>
    </lineage>
</organism>
<evidence type="ECO:0000256" key="4">
    <source>
        <dbReference type="ARBA" id="ARBA00022527"/>
    </source>
</evidence>
<dbReference type="InterPro" id="IPR000719">
    <property type="entry name" value="Prot_kinase_dom"/>
</dbReference>
<keyword evidence="11 18" id="KW-0067">ATP-binding</keyword>
<evidence type="ECO:0000313" key="23">
    <source>
        <dbReference type="EMBL" id="CAK9150674.1"/>
    </source>
</evidence>
<dbReference type="Pfam" id="PF13947">
    <property type="entry name" value="GUB_WAK_bind"/>
    <property type="match status" value="1"/>
</dbReference>
<evidence type="ECO:0000256" key="21">
    <source>
        <dbReference type="SAM" id="SignalP"/>
    </source>
</evidence>
<keyword evidence="10" id="KW-0418">Kinase</keyword>
<name>A0ABC8S0C0_9AQUA</name>
<dbReference type="Pfam" id="PF14380">
    <property type="entry name" value="WAK_assoc"/>
    <property type="match status" value="1"/>
</dbReference>
<evidence type="ECO:0000256" key="1">
    <source>
        <dbReference type="ARBA" id="ARBA00004251"/>
    </source>
</evidence>
<dbReference type="InterPro" id="IPR032872">
    <property type="entry name" value="WAK_assoc_C"/>
</dbReference>
<evidence type="ECO:0000256" key="6">
    <source>
        <dbReference type="ARBA" id="ARBA00022679"/>
    </source>
</evidence>
<dbReference type="PROSITE" id="PS00107">
    <property type="entry name" value="PROTEIN_KINASE_ATP"/>
    <property type="match status" value="1"/>
</dbReference>
<dbReference type="GO" id="GO:0005524">
    <property type="term" value="F:ATP binding"/>
    <property type="evidence" value="ECO:0007669"/>
    <property type="project" value="UniProtKB-UniRule"/>
</dbReference>
<keyword evidence="7 20" id="KW-0812">Transmembrane</keyword>
<evidence type="ECO:0000256" key="11">
    <source>
        <dbReference type="ARBA" id="ARBA00022840"/>
    </source>
</evidence>
<evidence type="ECO:0000256" key="5">
    <source>
        <dbReference type="ARBA" id="ARBA00022553"/>
    </source>
</evidence>
<comment type="catalytic activity">
    <reaction evidence="16">
        <text>L-threonyl-[protein] + ATP = O-phospho-L-threonyl-[protein] + ADP + H(+)</text>
        <dbReference type="Rhea" id="RHEA:46608"/>
        <dbReference type="Rhea" id="RHEA-COMP:11060"/>
        <dbReference type="Rhea" id="RHEA-COMP:11605"/>
        <dbReference type="ChEBI" id="CHEBI:15378"/>
        <dbReference type="ChEBI" id="CHEBI:30013"/>
        <dbReference type="ChEBI" id="CHEBI:30616"/>
        <dbReference type="ChEBI" id="CHEBI:61977"/>
        <dbReference type="ChEBI" id="CHEBI:456216"/>
        <dbReference type="EC" id="2.7.11.1"/>
    </reaction>
</comment>
<keyword evidence="14" id="KW-0675">Receptor</keyword>
<feature type="signal peptide" evidence="21">
    <location>
        <begin position="1"/>
        <end position="32"/>
    </location>
</feature>
<keyword evidence="12 20" id="KW-1133">Transmembrane helix</keyword>
<evidence type="ECO:0000256" key="13">
    <source>
        <dbReference type="ARBA" id="ARBA00023136"/>
    </source>
</evidence>
<dbReference type="FunFam" id="3.30.200.20:FF:000214">
    <property type="entry name" value="WAK1-OsWAK receptor-like cytoplasmic kinase (OsWAK-RLCK)"/>
    <property type="match status" value="1"/>
</dbReference>
<evidence type="ECO:0000256" key="14">
    <source>
        <dbReference type="ARBA" id="ARBA00023170"/>
    </source>
</evidence>
<keyword evidence="9 18" id="KW-0547">Nucleotide-binding</keyword>
<keyword evidence="24" id="KW-1185">Reference proteome</keyword>
<evidence type="ECO:0000256" key="3">
    <source>
        <dbReference type="ARBA" id="ARBA00022475"/>
    </source>
</evidence>
<keyword evidence="8 21" id="KW-0732">Signal</keyword>
<feature type="chain" id="PRO_5044780655" description="non-specific serine/threonine protein kinase" evidence="21">
    <location>
        <begin position="33"/>
        <end position="697"/>
    </location>
</feature>
<evidence type="ECO:0000256" key="2">
    <source>
        <dbReference type="ARBA" id="ARBA00012513"/>
    </source>
</evidence>
<evidence type="ECO:0000256" key="18">
    <source>
        <dbReference type="PROSITE-ProRule" id="PRU10141"/>
    </source>
</evidence>
<evidence type="ECO:0000256" key="9">
    <source>
        <dbReference type="ARBA" id="ARBA00022741"/>
    </source>
</evidence>
<dbReference type="GO" id="GO:0004674">
    <property type="term" value="F:protein serine/threonine kinase activity"/>
    <property type="evidence" value="ECO:0007669"/>
    <property type="project" value="UniProtKB-KW"/>
</dbReference>
<dbReference type="Proteomes" id="UP001642360">
    <property type="component" value="Unassembled WGS sequence"/>
</dbReference>
<evidence type="ECO:0000259" key="22">
    <source>
        <dbReference type="PROSITE" id="PS50011"/>
    </source>
</evidence>
<evidence type="ECO:0000313" key="24">
    <source>
        <dbReference type="Proteomes" id="UP001642360"/>
    </source>
</evidence>
<dbReference type="EMBL" id="CAUOFW020002058">
    <property type="protein sequence ID" value="CAK9150674.1"/>
    <property type="molecule type" value="Genomic_DNA"/>
</dbReference>
<dbReference type="PANTHER" id="PTHR46008">
    <property type="entry name" value="LEAF RUST 10 DISEASE-RESISTANCE LOCUS RECEPTOR-LIKE PROTEIN KINASE-LIKE 1.4"/>
    <property type="match status" value="1"/>
</dbReference>
<dbReference type="PANTHER" id="PTHR46008:SF63">
    <property type="entry name" value="LEAF RUST 10 DISEASE-RESISTANCE LOCUS RECEPTOR-LIKE PROTEIN KINASE-LIKE 1.4 ISOFORM X1"/>
    <property type="match status" value="1"/>
</dbReference>
<comment type="catalytic activity">
    <reaction evidence="17">
        <text>L-seryl-[protein] + ATP = O-phospho-L-seryl-[protein] + ADP + H(+)</text>
        <dbReference type="Rhea" id="RHEA:17989"/>
        <dbReference type="Rhea" id="RHEA-COMP:9863"/>
        <dbReference type="Rhea" id="RHEA-COMP:11604"/>
        <dbReference type="ChEBI" id="CHEBI:15378"/>
        <dbReference type="ChEBI" id="CHEBI:29999"/>
        <dbReference type="ChEBI" id="CHEBI:30616"/>
        <dbReference type="ChEBI" id="CHEBI:83421"/>
        <dbReference type="ChEBI" id="CHEBI:456216"/>
        <dbReference type="EC" id="2.7.11.1"/>
    </reaction>
</comment>
<dbReference type="PROSITE" id="PS50011">
    <property type="entry name" value="PROTEIN_KINASE_DOM"/>
    <property type="match status" value="1"/>
</dbReference>
<feature type="region of interest" description="Disordered" evidence="19">
    <location>
        <begin position="312"/>
        <end position="334"/>
    </location>
</feature>
<evidence type="ECO:0000256" key="12">
    <source>
        <dbReference type="ARBA" id="ARBA00022989"/>
    </source>
</evidence>
<evidence type="ECO:0000256" key="17">
    <source>
        <dbReference type="ARBA" id="ARBA00048679"/>
    </source>
</evidence>
<dbReference type="Gene3D" id="3.30.200.20">
    <property type="entry name" value="Phosphorylase Kinase, domain 1"/>
    <property type="match status" value="1"/>
</dbReference>
<dbReference type="InterPro" id="IPR025287">
    <property type="entry name" value="WAK_GUB"/>
</dbReference>
<gene>
    <name evidence="23" type="ORF">ILEXP_LOCUS18828</name>
</gene>
<dbReference type="InterPro" id="IPR008271">
    <property type="entry name" value="Ser/Thr_kinase_AS"/>
</dbReference>
<dbReference type="FunFam" id="1.10.510.10:FF:000161">
    <property type="entry name" value="Wall-associated receptor kinase-like 20"/>
    <property type="match status" value="1"/>
</dbReference>
<keyword evidence="3" id="KW-1003">Cell membrane</keyword>
<protein>
    <recommendedName>
        <fullName evidence="2">non-specific serine/threonine protein kinase</fullName>
        <ecNumber evidence="2">2.7.11.1</ecNumber>
    </recommendedName>
</protein>
<dbReference type="SUPFAM" id="SSF56112">
    <property type="entry name" value="Protein kinase-like (PK-like)"/>
    <property type="match status" value="1"/>
</dbReference>
<dbReference type="Gene3D" id="1.10.510.10">
    <property type="entry name" value="Transferase(Phosphotransferase) domain 1"/>
    <property type="match status" value="1"/>
</dbReference>
<dbReference type="GO" id="GO:0005886">
    <property type="term" value="C:plasma membrane"/>
    <property type="evidence" value="ECO:0007669"/>
    <property type="project" value="UniProtKB-SubCell"/>
</dbReference>
<dbReference type="InterPro" id="IPR011009">
    <property type="entry name" value="Kinase-like_dom_sf"/>
</dbReference>
<evidence type="ECO:0000256" key="10">
    <source>
        <dbReference type="ARBA" id="ARBA00022777"/>
    </source>
</evidence>
<keyword evidence="5" id="KW-0597">Phosphoprotein</keyword>
<feature type="transmembrane region" description="Helical" evidence="20">
    <location>
        <begin position="276"/>
        <end position="297"/>
    </location>
</feature>
<comment type="caution">
    <text evidence="23">The sequence shown here is derived from an EMBL/GenBank/DDBJ whole genome shotgun (WGS) entry which is preliminary data.</text>
</comment>
<dbReference type="SMART" id="SM00220">
    <property type="entry name" value="S_TKc"/>
    <property type="match status" value="1"/>
</dbReference>